<evidence type="ECO:0000313" key="4">
    <source>
        <dbReference type="EMBL" id="ETR68985.1"/>
    </source>
</evidence>
<reference evidence="5" key="1">
    <citation type="submission" date="2012-11" db="EMBL/GenBank/DDBJ databases">
        <authorList>
            <person name="Lucero-Rivera Y.E."/>
            <person name="Tovar-Ramirez D."/>
        </authorList>
    </citation>
    <scope>NUCLEOTIDE SEQUENCE [LARGE SCALE GENOMIC DNA]</scope>
    <source>
        <strain evidence="5">Araruama</strain>
    </source>
</reference>
<evidence type="ECO:0000259" key="3">
    <source>
        <dbReference type="Pfam" id="PF13407"/>
    </source>
</evidence>
<dbReference type="PANTHER" id="PTHR30036">
    <property type="entry name" value="D-XYLOSE-BINDING PERIPLASMIC PROTEIN"/>
    <property type="match status" value="1"/>
</dbReference>
<protein>
    <submittedName>
        <fullName evidence="4">Simple sugar transport system substrate-binding protein</fullName>
    </submittedName>
</protein>
<evidence type="ECO:0000313" key="5">
    <source>
        <dbReference type="Proteomes" id="UP000189670"/>
    </source>
</evidence>
<evidence type="ECO:0000256" key="1">
    <source>
        <dbReference type="ARBA" id="ARBA00004196"/>
    </source>
</evidence>
<comment type="caution">
    <text evidence="4">The sequence shown here is derived from an EMBL/GenBank/DDBJ whole genome shotgun (WGS) entry which is preliminary data.</text>
</comment>
<dbReference type="EMBL" id="ATBP01000772">
    <property type="protein sequence ID" value="ETR68985.1"/>
    <property type="molecule type" value="Genomic_DNA"/>
</dbReference>
<feature type="domain" description="Periplasmic binding protein" evidence="3">
    <location>
        <begin position="40"/>
        <end position="204"/>
    </location>
</feature>
<gene>
    <name evidence="4" type="ORF">OMM_04235</name>
</gene>
<proteinExistence type="inferred from homology"/>
<dbReference type="PROSITE" id="PS51257">
    <property type="entry name" value="PROKAR_LIPOPROTEIN"/>
    <property type="match status" value="1"/>
</dbReference>
<dbReference type="InterPro" id="IPR050555">
    <property type="entry name" value="Bact_Solute-Bind_Prot2"/>
</dbReference>
<dbReference type="GO" id="GO:0030246">
    <property type="term" value="F:carbohydrate binding"/>
    <property type="evidence" value="ECO:0007669"/>
    <property type="project" value="TreeGrafter"/>
</dbReference>
<accession>A0A1V1P2M1</accession>
<organism evidence="4 5">
    <name type="scientific">Candidatus Magnetoglobus multicellularis str. Araruama</name>
    <dbReference type="NCBI Taxonomy" id="890399"/>
    <lineage>
        <taxon>Bacteria</taxon>
        <taxon>Pseudomonadati</taxon>
        <taxon>Thermodesulfobacteriota</taxon>
        <taxon>Desulfobacteria</taxon>
        <taxon>Desulfobacterales</taxon>
        <taxon>Desulfobacteraceae</taxon>
        <taxon>Candidatus Magnetoglobus</taxon>
    </lineage>
</organism>
<keyword evidence="4" id="KW-0762">Sugar transport</keyword>
<dbReference type="InterPro" id="IPR025997">
    <property type="entry name" value="SBP_2_dom"/>
</dbReference>
<dbReference type="AlphaFoldDB" id="A0A1V1P2M1"/>
<evidence type="ECO:0000256" key="2">
    <source>
        <dbReference type="ARBA" id="ARBA00007639"/>
    </source>
</evidence>
<dbReference type="SUPFAM" id="SSF53822">
    <property type="entry name" value="Periplasmic binding protein-like I"/>
    <property type="match status" value="1"/>
</dbReference>
<dbReference type="GO" id="GO:0030288">
    <property type="term" value="C:outer membrane-bounded periplasmic space"/>
    <property type="evidence" value="ECO:0007669"/>
    <property type="project" value="TreeGrafter"/>
</dbReference>
<name>A0A1V1P2M1_9BACT</name>
<keyword evidence="4" id="KW-0813">Transport</keyword>
<dbReference type="Proteomes" id="UP000189670">
    <property type="component" value="Unassembled WGS sequence"/>
</dbReference>
<dbReference type="Gene3D" id="3.40.50.2300">
    <property type="match status" value="2"/>
</dbReference>
<comment type="similarity">
    <text evidence="2">Belongs to the bacterial solute-binding protein 2 family.</text>
</comment>
<dbReference type="PANTHER" id="PTHR30036:SF7">
    <property type="entry name" value="ABC TRANSPORTER PERIPLASMIC-BINDING PROTEIN YPHF"/>
    <property type="match status" value="1"/>
</dbReference>
<dbReference type="InterPro" id="IPR028082">
    <property type="entry name" value="Peripla_BP_I"/>
</dbReference>
<sequence length="218" mass="23822">MKSCKHYVLIILLGFWMLISGCEDVEVMTGVPENVKKIRITMVAKSADNPVFLSALAGAEAAATNISDKYSKIDIEIDWRTPKEENPSVQAERIVNAVNDGTDAIMVACSSESILTQAIDHAVNKGVPVMTFDSDAPKSKRFAFYGSDDQKIGETVMDELAKLIGNKGQIAILAGNKEAPNLKKRVAGVKKAASKYPDIDIIDVFIILKMQMLLLTWC</sequence>
<dbReference type="Pfam" id="PF13407">
    <property type="entry name" value="Peripla_BP_4"/>
    <property type="match status" value="1"/>
</dbReference>
<comment type="subcellular location">
    <subcellularLocation>
        <location evidence="1">Cell envelope</location>
    </subcellularLocation>
</comment>